<organism evidence="2 3">
    <name type="scientific">Micavibrio aeruginosavorus</name>
    <dbReference type="NCBI Taxonomy" id="349221"/>
    <lineage>
        <taxon>Bacteria</taxon>
        <taxon>Pseudomonadati</taxon>
        <taxon>Bdellovibrionota</taxon>
        <taxon>Bdellovibrionia</taxon>
        <taxon>Bdellovibrionales</taxon>
        <taxon>Pseudobdellovibrionaceae</taxon>
        <taxon>Micavibrio</taxon>
    </lineage>
</organism>
<sequence>MNLFIAITLAAFIMSAVPSSVMASTFNADTSIFHIADSQKDDPAHEKNGQCDDGCCISHCFCAGYAIPVTQTISTPVVHALAVIVDQNQKVDGTSASPQLRPPRILA</sequence>
<keyword evidence="1" id="KW-0732">Signal</keyword>
<protein>
    <submittedName>
        <fullName evidence="2">Uncharacterized protein</fullName>
    </submittedName>
</protein>
<feature type="chain" id="PRO_5016051755" evidence="1">
    <location>
        <begin position="24"/>
        <end position="107"/>
    </location>
</feature>
<accession>A0A2W5FQ02</accession>
<reference evidence="2 3" key="1">
    <citation type="submission" date="2017-08" db="EMBL/GenBank/DDBJ databases">
        <title>Infants hospitalized years apart are colonized by the same room-sourced microbial strains.</title>
        <authorList>
            <person name="Brooks B."/>
            <person name="Olm M.R."/>
            <person name="Firek B.A."/>
            <person name="Baker R."/>
            <person name="Thomas B.C."/>
            <person name="Morowitz M.J."/>
            <person name="Banfield J.F."/>
        </authorList>
    </citation>
    <scope>NUCLEOTIDE SEQUENCE [LARGE SCALE GENOMIC DNA]</scope>
    <source>
        <strain evidence="2">S2_006_000_R2_64</strain>
    </source>
</reference>
<gene>
    <name evidence="2" type="ORF">DI586_05270</name>
</gene>
<dbReference type="AlphaFoldDB" id="A0A2W5FQ02"/>
<dbReference type="EMBL" id="QFOT01000044">
    <property type="protein sequence ID" value="PZP55940.1"/>
    <property type="molecule type" value="Genomic_DNA"/>
</dbReference>
<comment type="caution">
    <text evidence="2">The sequence shown here is derived from an EMBL/GenBank/DDBJ whole genome shotgun (WGS) entry which is preliminary data.</text>
</comment>
<evidence type="ECO:0000313" key="3">
    <source>
        <dbReference type="Proteomes" id="UP000249739"/>
    </source>
</evidence>
<evidence type="ECO:0000256" key="1">
    <source>
        <dbReference type="SAM" id="SignalP"/>
    </source>
</evidence>
<feature type="signal peptide" evidence="1">
    <location>
        <begin position="1"/>
        <end position="23"/>
    </location>
</feature>
<proteinExistence type="predicted"/>
<dbReference type="Proteomes" id="UP000249739">
    <property type="component" value="Unassembled WGS sequence"/>
</dbReference>
<evidence type="ECO:0000313" key="2">
    <source>
        <dbReference type="EMBL" id="PZP55940.1"/>
    </source>
</evidence>
<name>A0A2W5FQ02_9BACT</name>